<feature type="domain" description="N-acetyltransferase" evidence="4">
    <location>
        <begin position="39"/>
        <end position="200"/>
    </location>
</feature>
<keyword evidence="2" id="KW-0012">Acyltransferase</keyword>
<comment type="caution">
    <text evidence="5">The sequence shown here is derived from an EMBL/GenBank/DDBJ whole genome shotgun (WGS) entry which is preliminary data.</text>
</comment>
<dbReference type="InterPro" id="IPR000182">
    <property type="entry name" value="GNAT_dom"/>
</dbReference>
<dbReference type="SUPFAM" id="SSF55729">
    <property type="entry name" value="Acyl-CoA N-acyltransferases (Nat)"/>
    <property type="match status" value="1"/>
</dbReference>
<evidence type="ECO:0000256" key="1">
    <source>
        <dbReference type="ARBA" id="ARBA00022679"/>
    </source>
</evidence>
<dbReference type="CDD" id="cd04301">
    <property type="entry name" value="NAT_SF"/>
    <property type="match status" value="1"/>
</dbReference>
<dbReference type="Proteomes" id="UP000648663">
    <property type="component" value="Unassembled WGS sequence"/>
</dbReference>
<proteinExistence type="predicted"/>
<evidence type="ECO:0000256" key="2">
    <source>
        <dbReference type="ARBA" id="ARBA00023315"/>
    </source>
</evidence>
<dbReference type="PROSITE" id="PS51186">
    <property type="entry name" value="GNAT"/>
    <property type="match status" value="1"/>
</dbReference>
<sequence>MPVQRSVASGSREPFPAPSAYAAPVELPRGRGPSGRADVSVRPAAAADAEAIAHVQLVTWRTAYRALLPAEVLDDWDDDAAAASWRAAVTTPPTSGHGVLVALDSGAVVGFAAYAPTDDPDAADLATLLVEPRWGRRGHGSRLLAAVADLAAERGIRSLQTWVPEDDAVTARFLDSAGWAPDGWTRTLDTGAAPLSQLRWTTLLDDDDHDDEERANP</sequence>
<protein>
    <recommendedName>
        <fullName evidence="4">N-acetyltransferase domain-containing protein</fullName>
    </recommendedName>
</protein>
<organism evidence="5 6">
    <name type="scientific">Modestobacter marinus</name>
    <dbReference type="NCBI Taxonomy" id="477641"/>
    <lineage>
        <taxon>Bacteria</taxon>
        <taxon>Bacillati</taxon>
        <taxon>Actinomycetota</taxon>
        <taxon>Actinomycetes</taxon>
        <taxon>Geodermatophilales</taxon>
        <taxon>Geodermatophilaceae</taxon>
        <taxon>Modestobacter</taxon>
    </lineage>
</organism>
<name>A0ABQ2G8X7_9ACTN</name>
<keyword evidence="6" id="KW-1185">Reference proteome</keyword>
<evidence type="ECO:0000259" key="4">
    <source>
        <dbReference type="PROSITE" id="PS51186"/>
    </source>
</evidence>
<feature type="region of interest" description="Disordered" evidence="3">
    <location>
        <begin position="1"/>
        <end position="38"/>
    </location>
</feature>
<keyword evidence="1" id="KW-0808">Transferase</keyword>
<dbReference type="Gene3D" id="3.40.630.30">
    <property type="match status" value="1"/>
</dbReference>
<reference evidence="6" key="1">
    <citation type="journal article" date="2019" name="Int. J. Syst. Evol. Microbiol.">
        <title>The Global Catalogue of Microorganisms (GCM) 10K type strain sequencing project: providing services to taxonomists for standard genome sequencing and annotation.</title>
        <authorList>
            <consortium name="The Broad Institute Genomics Platform"/>
            <consortium name="The Broad Institute Genome Sequencing Center for Infectious Disease"/>
            <person name="Wu L."/>
            <person name="Ma J."/>
        </authorList>
    </citation>
    <scope>NUCLEOTIDE SEQUENCE [LARGE SCALE GENOMIC DNA]</scope>
    <source>
        <strain evidence="6">CGMCC 4.5581</strain>
    </source>
</reference>
<dbReference type="EMBL" id="BMMI01000008">
    <property type="protein sequence ID" value="GGL80534.1"/>
    <property type="molecule type" value="Genomic_DNA"/>
</dbReference>
<dbReference type="PANTHER" id="PTHR43877">
    <property type="entry name" value="AMINOALKYLPHOSPHONATE N-ACETYLTRANSFERASE-RELATED-RELATED"/>
    <property type="match status" value="1"/>
</dbReference>
<evidence type="ECO:0000256" key="3">
    <source>
        <dbReference type="SAM" id="MobiDB-lite"/>
    </source>
</evidence>
<gene>
    <name evidence="5" type="ORF">GCM10011589_40990</name>
</gene>
<dbReference type="Pfam" id="PF00583">
    <property type="entry name" value="Acetyltransf_1"/>
    <property type="match status" value="1"/>
</dbReference>
<evidence type="ECO:0000313" key="6">
    <source>
        <dbReference type="Proteomes" id="UP000648663"/>
    </source>
</evidence>
<accession>A0ABQ2G8X7</accession>
<dbReference type="InterPro" id="IPR050832">
    <property type="entry name" value="Bact_Acetyltransf"/>
</dbReference>
<evidence type="ECO:0000313" key="5">
    <source>
        <dbReference type="EMBL" id="GGL80534.1"/>
    </source>
</evidence>
<dbReference type="InterPro" id="IPR016181">
    <property type="entry name" value="Acyl_CoA_acyltransferase"/>
</dbReference>